<reference evidence="2 3" key="1">
    <citation type="submission" date="2019-04" db="EMBL/GenBank/DDBJ databases">
        <title>Draft genome sequences of Streptomyces avermitilis ATCC 31267.</title>
        <authorList>
            <person name="Komaki H."/>
            <person name="Tamura T."/>
            <person name="Hosoyama A."/>
        </authorList>
    </citation>
    <scope>NUCLEOTIDE SEQUENCE [LARGE SCALE GENOMIC DNA]</scope>
    <source>
        <strain evidence="2 3">ATCC 31267</strain>
    </source>
</reference>
<evidence type="ECO:0000313" key="3">
    <source>
        <dbReference type="Proteomes" id="UP000299211"/>
    </source>
</evidence>
<organism evidence="2 3">
    <name type="scientific">Streptomyces avermitilis</name>
    <dbReference type="NCBI Taxonomy" id="33903"/>
    <lineage>
        <taxon>Bacteria</taxon>
        <taxon>Bacillati</taxon>
        <taxon>Actinomycetota</taxon>
        <taxon>Actinomycetes</taxon>
        <taxon>Kitasatosporales</taxon>
        <taxon>Streptomycetaceae</taxon>
        <taxon>Streptomyces</taxon>
    </lineage>
</organism>
<protein>
    <submittedName>
        <fullName evidence="2">Uncharacterized protein</fullName>
    </submittedName>
</protein>
<gene>
    <name evidence="2" type="ORF">SAV31267_053110</name>
</gene>
<feature type="region of interest" description="Disordered" evidence="1">
    <location>
        <begin position="104"/>
        <end position="140"/>
    </location>
</feature>
<evidence type="ECO:0000256" key="1">
    <source>
        <dbReference type="SAM" id="MobiDB-lite"/>
    </source>
</evidence>
<feature type="compositionally biased region" description="Basic and acidic residues" evidence="1">
    <location>
        <begin position="122"/>
        <end position="131"/>
    </location>
</feature>
<proteinExistence type="predicted"/>
<evidence type="ECO:0000313" key="2">
    <source>
        <dbReference type="EMBL" id="GDY75826.1"/>
    </source>
</evidence>
<comment type="caution">
    <text evidence="2">The sequence shown here is derived from an EMBL/GenBank/DDBJ whole genome shotgun (WGS) entry which is preliminary data.</text>
</comment>
<dbReference type="Proteomes" id="UP000299211">
    <property type="component" value="Unassembled WGS sequence"/>
</dbReference>
<dbReference type="AlphaFoldDB" id="A0A4D4MVW6"/>
<dbReference type="EMBL" id="BJHY01000001">
    <property type="protein sequence ID" value="GDY75826.1"/>
    <property type="molecule type" value="Genomic_DNA"/>
</dbReference>
<sequence length="140" mass="15439">MRYPAFQRDEVIHAWADAMGATRPAAVNGLATDLRHYVAFEQAQSVFPDVIRAARSLTDSRDEKSLDAATAEVHRALWTAAEPLGLAQVPGTAEIRGALYRWQASSPQRSPGARRATIGWVPDRRVPEHPEFPTPRCSPP</sequence>
<accession>A0A4D4MVW6</accession>
<name>A0A4D4MVW6_STRAX</name>